<evidence type="ECO:0000256" key="1">
    <source>
        <dbReference type="SAM" id="MobiDB-lite"/>
    </source>
</evidence>
<comment type="caution">
    <text evidence="3">The sequence shown here is derived from an EMBL/GenBank/DDBJ whole genome shotgun (WGS) entry which is preliminary data.</text>
</comment>
<evidence type="ECO:0000259" key="2">
    <source>
        <dbReference type="PROSITE" id="PS50003"/>
    </source>
</evidence>
<organism evidence="3 4">
    <name type="scientific">Syncephalastrum racemosum</name>
    <name type="common">Filamentous fungus</name>
    <dbReference type="NCBI Taxonomy" id="13706"/>
    <lineage>
        <taxon>Eukaryota</taxon>
        <taxon>Fungi</taxon>
        <taxon>Fungi incertae sedis</taxon>
        <taxon>Mucoromycota</taxon>
        <taxon>Mucoromycotina</taxon>
        <taxon>Mucoromycetes</taxon>
        <taxon>Mucorales</taxon>
        <taxon>Syncephalastraceae</taxon>
        <taxon>Syncephalastrum</taxon>
    </lineage>
</organism>
<dbReference type="Gene3D" id="3.10.20.90">
    <property type="entry name" value="Phosphatidylinositol 3-kinase Catalytic Subunit, Chain A, domain 1"/>
    <property type="match status" value="1"/>
</dbReference>
<protein>
    <recommendedName>
        <fullName evidence="2">PH domain-containing protein</fullName>
    </recommendedName>
</protein>
<keyword evidence="4" id="KW-1185">Reference proteome</keyword>
<dbReference type="SUPFAM" id="SSF54236">
    <property type="entry name" value="Ubiquitin-like"/>
    <property type="match status" value="1"/>
</dbReference>
<dbReference type="Gene3D" id="2.30.29.30">
    <property type="entry name" value="Pleckstrin-homology domain (PH domain)/Phosphotyrosine-binding domain (PTB)"/>
    <property type="match status" value="1"/>
</dbReference>
<evidence type="ECO:0000313" key="3">
    <source>
        <dbReference type="EMBL" id="ORZ00803.1"/>
    </source>
</evidence>
<dbReference type="STRING" id="13706.A0A1X2HN16"/>
<feature type="compositionally biased region" description="Low complexity" evidence="1">
    <location>
        <begin position="1"/>
        <end position="17"/>
    </location>
</feature>
<gene>
    <name evidence="3" type="ORF">BCR43DRAFT_434994</name>
</gene>
<sequence length="221" mass="25764">MRSKPTLQQQQQQQQQQPPTPAPPARTLTTRIYINDASNHKVVQLTSALTTATVIQYLKRKGLLAPGENWAMFEYASGHGIERPLREWEIMIDVASNWEPEENNSFLAVLQKSYPPKHGWLYIEYKKNKWQKRFCYIMDNAIHHAKDSKVRSAILCHLATFDVYTMLQMTRSSPTHFVFALRAQDKQKIFERQEDYIRLLCAEDQPALKEWVLSIRCAIVS</sequence>
<name>A0A1X2HN16_SYNRA</name>
<dbReference type="EMBL" id="MCGN01000002">
    <property type="protein sequence ID" value="ORZ00803.1"/>
    <property type="molecule type" value="Genomic_DNA"/>
</dbReference>
<dbReference type="OrthoDB" id="43122at2759"/>
<dbReference type="InterPro" id="IPR011993">
    <property type="entry name" value="PH-like_dom_sf"/>
</dbReference>
<dbReference type="OMA" id="REWEIMI"/>
<reference evidence="3 4" key="1">
    <citation type="submission" date="2016-07" db="EMBL/GenBank/DDBJ databases">
        <title>Pervasive Adenine N6-methylation of Active Genes in Fungi.</title>
        <authorList>
            <consortium name="DOE Joint Genome Institute"/>
            <person name="Mondo S.J."/>
            <person name="Dannebaum R.O."/>
            <person name="Kuo R.C."/>
            <person name="Labutti K."/>
            <person name="Haridas S."/>
            <person name="Kuo A."/>
            <person name="Salamov A."/>
            <person name="Ahrendt S.R."/>
            <person name="Lipzen A."/>
            <person name="Sullivan W."/>
            <person name="Andreopoulos W.B."/>
            <person name="Clum A."/>
            <person name="Lindquist E."/>
            <person name="Daum C."/>
            <person name="Ramamoorthy G.K."/>
            <person name="Gryganskyi A."/>
            <person name="Culley D."/>
            <person name="Magnuson J.K."/>
            <person name="James T.Y."/>
            <person name="O'Malley M.A."/>
            <person name="Stajich J.E."/>
            <person name="Spatafora J.W."/>
            <person name="Visel A."/>
            <person name="Grigoriev I.V."/>
        </authorList>
    </citation>
    <scope>NUCLEOTIDE SEQUENCE [LARGE SCALE GENOMIC DNA]</scope>
    <source>
        <strain evidence="3 4">NRRL 2496</strain>
    </source>
</reference>
<dbReference type="Pfam" id="PF00169">
    <property type="entry name" value="PH"/>
    <property type="match status" value="1"/>
</dbReference>
<dbReference type="InParanoid" id="A0A1X2HN16"/>
<dbReference type="PROSITE" id="PS50003">
    <property type="entry name" value="PH_DOMAIN"/>
    <property type="match status" value="1"/>
</dbReference>
<accession>A0A1X2HN16</accession>
<evidence type="ECO:0000313" key="4">
    <source>
        <dbReference type="Proteomes" id="UP000242180"/>
    </source>
</evidence>
<feature type="domain" description="PH" evidence="2">
    <location>
        <begin position="114"/>
        <end position="220"/>
    </location>
</feature>
<feature type="region of interest" description="Disordered" evidence="1">
    <location>
        <begin position="1"/>
        <end position="25"/>
    </location>
</feature>
<dbReference type="AlphaFoldDB" id="A0A1X2HN16"/>
<dbReference type="SUPFAM" id="SSF50729">
    <property type="entry name" value="PH domain-like"/>
    <property type="match status" value="1"/>
</dbReference>
<dbReference type="InterPro" id="IPR001849">
    <property type="entry name" value="PH_domain"/>
</dbReference>
<proteinExistence type="predicted"/>
<dbReference type="PANTHER" id="PTHR38700:SF1">
    <property type="entry name" value="PH DOMAIN-CONTAINING PROTEIN"/>
    <property type="match status" value="1"/>
</dbReference>
<dbReference type="Proteomes" id="UP000242180">
    <property type="component" value="Unassembled WGS sequence"/>
</dbReference>
<dbReference type="InterPro" id="IPR029071">
    <property type="entry name" value="Ubiquitin-like_domsf"/>
</dbReference>
<dbReference type="Pfam" id="PF21989">
    <property type="entry name" value="RA_2"/>
    <property type="match status" value="1"/>
</dbReference>
<dbReference type="PANTHER" id="PTHR38700">
    <property type="entry name" value="YALI0E22418P"/>
    <property type="match status" value="1"/>
</dbReference>